<evidence type="ECO:0000313" key="3">
    <source>
        <dbReference type="EnsemblMetazoa" id="SMAR006997-PA"/>
    </source>
</evidence>
<evidence type="ECO:0000256" key="1">
    <source>
        <dbReference type="SAM" id="MobiDB-lite"/>
    </source>
</evidence>
<feature type="domain" description="IQ motif and ubiquitin-like" evidence="2">
    <location>
        <begin position="231"/>
        <end position="354"/>
    </location>
</feature>
<proteinExistence type="predicted"/>
<dbReference type="EnsemblMetazoa" id="SMAR006997-RA">
    <property type="protein sequence ID" value="SMAR006997-PA"/>
    <property type="gene ID" value="SMAR006997"/>
</dbReference>
<dbReference type="InterPro" id="IPR037695">
    <property type="entry name" value="IQUB"/>
</dbReference>
<feature type="compositionally biased region" description="Polar residues" evidence="1">
    <location>
        <begin position="8"/>
        <end position="24"/>
    </location>
</feature>
<feature type="region of interest" description="Disordered" evidence="1">
    <location>
        <begin position="1"/>
        <end position="24"/>
    </location>
</feature>
<evidence type="ECO:0000259" key="2">
    <source>
        <dbReference type="Pfam" id="PF25805"/>
    </source>
</evidence>
<dbReference type="PANTHER" id="PTHR21074">
    <property type="entry name" value="IQ AND UBIQUITIN-LIKE DOMAIN-CONTAINING PROTEIN"/>
    <property type="match status" value="1"/>
</dbReference>
<sequence length="558" mass="65038">MNVRKDSASAQSTTDTESTFSSRTVISLQTERPLEGPSQSLQAVLVLGRGKKPDVEKETVESIHYEFVPFTGEKPNFGGYHDIRNGMIYNHASCQTPIVVPVIDPAIKLECRWVVIVQKQVRCFLAKKKVNEVRENHQKHLRWLQMQTDVRKQDKDERMNDANERKQHPKSKTDFNMLYNAVKKWRQEKVIALEKSVSGPELKAAMYLLGEKESKLISMIHQHKLIAQEINKVDRFQLSLARISAAEKWKFSEGRVTEVYTIPILRSKYLQDLYHTFTLRLSEDERLDSLITLKETVKEFDCELTREIMDLADREADLLVRGLKEKNLEGLRQRLLVLFMQFIRSPTFNPAFKKPPGKVSIEIGRGKNVLQTKTICQSCGWLYSINKFMVPGNTSLIRRCQQCAQQENEAITRNDDSVFAQMLDKLRISEGKLNSKHSVAYIMEVFYEFYYPNLIFTVLIPQLKDFRHLVEVIWNNQSAMSAEQDPYSLVMCRWQCKYEWSAWNCVLLSGEEADNHFKIQSPFEIYNMSLIEKVRKRHLLAKNYFNQIKAATVRFKKM</sequence>
<dbReference type="GO" id="GO:0031514">
    <property type="term" value="C:motile cilium"/>
    <property type="evidence" value="ECO:0007669"/>
    <property type="project" value="TreeGrafter"/>
</dbReference>
<dbReference type="HOGENOM" id="CLU_014415_2_0_1"/>
<organism evidence="3 4">
    <name type="scientific">Strigamia maritima</name>
    <name type="common">European centipede</name>
    <name type="synonym">Geophilus maritimus</name>
    <dbReference type="NCBI Taxonomy" id="126957"/>
    <lineage>
        <taxon>Eukaryota</taxon>
        <taxon>Metazoa</taxon>
        <taxon>Ecdysozoa</taxon>
        <taxon>Arthropoda</taxon>
        <taxon>Myriapoda</taxon>
        <taxon>Chilopoda</taxon>
        <taxon>Pleurostigmophora</taxon>
        <taxon>Geophilomorpha</taxon>
        <taxon>Linotaeniidae</taxon>
        <taxon>Strigamia</taxon>
    </lineage>
</organism>
<evidence type="ECO:0000313" key="4">
    <source>
        <dbReference type="Proteomes" id="UP000014500"/>
    </source>
</evidence>
<dbReference type="Proteomes" id="UP000014500">
    <property type="component" value="Unassembled WGS sequence"/>
</dbReference>
<dbReference type="PANTHER" id="PTHR21074:SF0">
    <property type="entry name" value="IQ AND UBIQUITIN-LIKE DOMAIN-CONTAINING PROTEIN"/>
    <property type="match status" value="1"/>
</dbReference>
<dbReference type="PhylomeDB" id="T1J0F2"/>
<dbReference type="EMBL" id="JH431734">
    <property type="status" value="NOT_ANNOTATED_CDS"/>
    <property type="molecule type" value="Genomic_DNA"/>
</dbReference>
<dbReference type="Pfam" id="PF25805">
    <property type="entry name" value="IQUB"/>
    <property type="match status" value="1"/>
</dbReference>
<dbReference type="STRING" id="126957.T1J0F2"/>
<keyword evidence="4" id="KW-1185">Reference proteome</keyword>
<dbReference type="InterPro" id="IPR057887">
    <property type="entry name" value="IQUB_helical"/>
</dbReference>
<dbReference type="AlphaFoldDB" id="T1J0F2"/>
<protein>
    <recommendedName>
        <fullName evidence="2">IQ motif and ubiquitin-like domain-containing protein</fullName>
    </recommendedName>
</protein>
<reference evidence="4" key="1">
    <citation type="submission" date="2011-05" db="EMBL/GenBank/DDBJ databases">
        <authorList>
            <person name="Richards S.R."/>
            <person name="Qu J."/>
            <person name="Jiang H."/>
            <person name="Jhangiani S.N."/>
            <person name="Agravi P."/>
            <person name="Goodspeed R."/>
            <person name="Gross S."/>
            <person name="Mandapat C."/>
            <person name="Jackson L."/>
            <person name="Mathew T."/>
            <person name="Pu L."/>
            <person name="Thornton R."/>
            <person name="Saada N."/>
            <person name="Wilczek-Boney K.B."/>
            <person name="Lee S."/>
            <person name="Kovar C."/>
            <person name="Wu Y."/>
            <person name="Scherer S.E."/>
            <person name="Worley K.C."/>
            <person name="Muzny D.M."/>
            <person name="Gibbs R."/>
        </authorList>
    </citation>
    <scope>NUCLEOTIDE SEQUENCE</scope>
    <source>
        <strain evidence="4">Brora</strain>
    </source>
</reference>
<accession>T1J0F2</accession>
<name>T1J0F2_STRMM</name>
<dbReference type="OMA" id="HEMARQH"/>
<dbReference type="eggNOG" id="ENOG502QRQT">
    <property type="taxonomic scope" value="Eukaryota"/>
</dbReference>
<reference evidence="3" key="2">
    <citation type="submission" date="2015-02" db="UniProtKB">
        <authorList>
            <consortium name="EnsemblMetazoa"/>
        </authorList>
    </citation>
    <scope>IDENTIFICATION</scope>
</reference>
<dbReference type="GO" id="GO:0001669">
    <property type="term" value="C:acrosomal vesicle"/>
    <property type="evidence" value="ECO:0007669"/>
    <property type="project" value="TreeGrafter"/>
</dbReference>